<dbReference type="InterPro" id="IPR036890">
    <property type="entry name" value="HATPase_C_sf"/>
</dbReference>
<dbReference type="SMART" id="SM00387">
    <property type="entry name" value="HATPase_c"/>
    <property type="match status" value="1"/>
</dbReference>
<keyword evidence="4" id="KW-1003">Cell membrane</keyword>
<keyword evidence="10" id="KW-0902">Two-component regulatory system</keyword>
<dbReference type="InterPro" id="IPR050640">
    <property type="entry name" value="Bact_2-comp_sensor_kinase"/>
</dbReference>
<evidence type="ECO:0000256" key="6">
    <source>
        <dbReference type="ARBA" id="ARBA00022679"/>
    </source>
</evidence>
<dbReference type="PROSITE" id="PS50109">
    <property type="entry name" value="HIS_KIN"/>
    <property type="match status" value="1"/>
</dbReference>
<dbReference type="Gene3D" id="3.30.565.10">
    <property type="entry name" value="Histidine kinase-like ATPase, C-terminal domain"/>
    <property type="match status" value="1"/>
</dbReference>
<dbReference type="SMART" id="SM00304">
    <property type="entry name" value="HAMP"/>
    <property type="match status" value="1"/>
</dbReference>
<evidence type="ECO:0000256" key="1">
    <source>
        <dbReference type="ARBA" id="ARBA00000085"/>
    </source>
</evidence>
<reference evidence="16" key="1">
    <citation type="journal article" date="2019" name="Int. J. Syst. Evol. Microbiol.">
        <title>The Global Catalogue of Microorganisms (GCM) 10K type strain sequencing project: providing services to taxonomists for standard genome sequencing and annotation.</title>
        <authorList>
            <consortium name="The Broad Institute Genomics Platform"/>
            <consortium name="The Broad Institute Genome Sequencing Center for Infectious Disease"/>
            <person name="Wu L."/>
            <person name="Ma J."/>
        </authorList>
    </citation>
    <scope>NUCLEOTIDE SEQUENCE [LARGE SCALE GENOMIC DNA]</scope>
    <source>
        <strain evidence="16">JCM 18657</strain>
    </source>
</reference>
<evidence type="ECO:0000313" key="16">
    <source>
        <dbReference type="Proteomes" id="UP001596528"/>
    </source>
</evidence>
<feature type="domain" description="Histidine kinase" evidence="13">
    <location>
        <begin position="488"/>
        <end position="588"/>
    </location>
</feature>
<keyword evidence="9" id="KW-0067">ATP-binding</keyword>
<evidence type="ECO:0000313" key="15">
    <source>
        <dbReference type="EMBL" id="MFC7750917.1"/>
    </source>
</evidence>
<keyword evidence="12" id="KW-0812">Transmembrane</keyword>
<keyword evidence="7" id="KW-0547">Nucleotide-binding</keyword>
<feature type="transmembrane region" description="Helical" evidence="12">
    <location>
        <begin position="22"/>
        <end position="45"/>
    </location>
</feature>
<keyword evidence="5" id="KW-0597">Phosphoprotein</keyword>
<dbReference type="EMBL" id="JBHTGQ010000031">
    <property type="protein sequence ID" value="MFC7750917.1"/>
    <property type="molecule type" value="Genomic_DNA"/>
</dbReference>
<evidence type="ECO:0000256" key="11">
    <source>
        <dbReference type="ARBA" id="ARBA00023136"/>
    </source>
</evidence>
<sequence length="610" mass="70173">MIRQGSPSVSDKQAKETRFVPFGYKLMISYLLFSLLPVIVFGYLANSILIESTREQTRGNVQAALRQMKDNIEYRMNDMVRLSDLVYFDNAIVTRLRQTEEGWHSYESTTQFILPKLDSLLKATSLQIWLSVYFRNETLAEVYNTYGDSDPLAYAGKTYDIYHWRRIAHKDWYRDLPPEDYGKTIVWRQIERDGEFGHISMLRRIVDTSAVPQLREIGVMRFTVKLSELFSTVYPDFGVGTYMEIKDRSGHSLWTIGNTEAQRAQTSGGGQFLEIAEDIHGGEWKLVARIPKEWIEKDARKVEYLTVAICAVSFLLLLFVGLFLSRYFSRRVSRIVLVLDSFRLGDFRKRIHFKGRDEFSVISQAINSMARHIDELIREVYVTSLKKREAELESLQAQINPHFLYNTLSSISRLAKFGQVEKLHQMVRNLALFYRLSLNEGRTVIPIANELEQAKAYLDIQKIKYGDRMDVLFEIDPDLLRFETVKLILQPFLENVLEHAWCGDWVHIRVTGRRDGDDIEFRIIDDGVGMTPDTLKRVTPGDGRSAEGYGIYNVHERIRLHYGNGYGVSIFSRLGIGTAVTIRIPCVRRSVPYADSAASRGGAEMSPEAS</sequence>
<dbReference type="PANTHER" id="PTHR34220:SF7">
    <property type="entry name" value="SENSOR HISTIDINE KINASE YPDA"/>
    <property type="match status" value="1"/>
</dbReference>
<evidence type="ECO:0000256" key="4">
    <source>
        <dbReference type="ARBA" id="ARBA00022475"/>
    </source>
</evidence>
<gene>
    <name evidence="15" type="ORF">ACFQWB_13400</name>
</gene>
<keyword evidence="6 15" id="KW-0808">Transferase</keyword>
<dbReference type="Pfam" id="PF02518">
    <property type="entry name" value="HATPase_c"/>
    <property type="match status" value="1"/>
</dbReference>
<evidence type="ECO:0000256" key="8">
    <source>
        <dbReference type="ARBA" id="ARBA00022777"/>
    </source>
</evidence>
<dbReference type="Gene3D" id="6.10.340.10">
    <property type="match status" value="1"/>
</dbReference>
<accession>A0ABW2V8F9</accession>
<evidence type="ECO:0000256" key="7">
    <source>
        <dbReference type="ARBA" id="ARBA00022741"/>
    </source>
</evidence>
<name>A0ABW2V8F9_9BACL</name>
<evidence type="ECO:0000259" key="14">
    <source>
        <dbReference type="PROSITE" id="PS50885"/>
    </source>
</evidence>
<dbReference type="CDD" id="cd06225">
    <property type="entry name" value="HAMP"/>
    <property type="match status" value="1"/>
</dbReference>
<evidence type="ECO:0000256" key="3">
    <source>
        <dbReference type="ARBA" id="ARBA00012438"/>
    </source>
</evidence>
<evidence type="ECO:0000259" key="13">
    <source>
        <dbReference type="PROSITE" id="PS50109"/>
    </source>
</evidence>
<dbReference type="PANTHER" id="PTHR34220">
    <property type="entry name" value="SENSOR HISTIDINE KINASE YPDA"/>
    <property type="match status" value="1"/>
</dbReference>
<comment type="catalytic activity">
    <reaction evidence="1">
        <text>ATP + protein L-histidine = ADP + protein N-phospho-L-histidine.</text>
        <dbReference type="EC" id="2.7.13.3"/>
    </reaction>
</comment>
<dbReference type="EC" id="2.7.13.3" evidence="3"/>
<dbReference type="InterPro" id="IPR003660">
    <property type="entry name" value="HAMP_dom"/>
</dbReference>
<keyword evidence="12" id="KW-1133">Transmembrane helix</keyword>
<keyword evidence="16" id="KW-1185">Reference proteome</keyword>
<dbReference type="SUPFAM" id="SSF55874">
    <property type="entry name" value="ATPase domain of HSP90 chaperone/DNA topoisomerase II/histidine kinase"/>
    <property type="match status" value="1"/>
</dbReference>
<feature type="domain" description="HAMP" evidence="14">
    <location>
        <begin position="326"/>
        <end position="378"/>
    </location>
</feature>
<dbReference type="InterPro" id="IPR010559">
    <property type="entry name" value="Sig_transdc_His_kin_internal"/>
</dbReference>
<dbReference type="Pfam" id="PF06580">
    <property type="entry name" value="His_kinase"/>
    <property type="match status" value="1"/>
</dbReference>
<feature type="transmembrane region" description="Helical" evidence="12">
    <location>
        <begin position="304"/>
        <end position="324"/>
    </location>
</feature>
<dbReference type="Proteomes" id="UP001596528">
    <property type="component" value="Unassembled WGS sequence"/>
</dbReference>
<dbReference type="InterPro" id="IPR003594">
    <property type="entry name" value="HATPase_dom"/>
</dbReference>
<proteinExistence type="predicted"/>
<evidence type="ECO:0000256" key="9">
    <source>
        <dbReference type="ARBA" id="ARBA00022840"/>
    </source>
</evidence>
<dbReference type="InterPro" id="IPR005467">
    <property type="entry name" value="His_kinase_dom"/>
</dbReference>
<comment type="subcellular location">
    <subcellularLocation>
        <location evidence="2">Cell membrane</location>
        <topology evidence="2">Multi-pass membrane protein</topology>
    </subcellularLocation>
</comment>
<dbReference type="PROSITE" id="PS50885">
    <property type="entry name" value="HAMP"/>
    <property type="match status" value="1"/>
</dbReference>
<keyword evidence="8 15" id="KW-0418">Kinase</keyword>
<evidence type="ECO:0000256" key="5">
    <source>
        <dbReference type="ARBA" id="ARBA00022553"/>
    </source>
</evidence>
<dbReference type="RefSeq" id="WP_138789273.1">
    <property type="nucleotide sequence ID" value="NZ_JBHTGQ010000031.1"/>
</dbReference>
<protein>
    <recommendedName>
        <fullName evidence="3">histidine kinase</fullName>
        <ecNumber evidence="3">2.7.13.3</ecNumber>
    </recommendedName>
</protein>
<evidence type="ECO:0000256" key="10">
    <source>
        <dbReference type="ARBA" id="ARBA00023012"/>
    </source>
</evidence>
<organism evidence="15 16">
    <name type="scientific">Paenibacillus thermoaerophilus</name>
    <dbReference type="NCBI Taxonomy" id="1215385"/>
    <lineage>
        <taxon>Bacteria</taxon>
        <taxon>Bacillati</taxon>
        <taxon>Bacillota</taxon>
        <taxon>Bacilli</taxon>
        <taxon>Bacillales</taxon>
        <taxon>Paenibacillaceae</taxon>
        <taxon>Paenibacillus</taxon>
    </lineage>
</organism>
<dbReference type="Pfam" id="PF00672">
    <property type="entry name" value="HAMP"/>
    <property type="match status" value="1"/>
</dbReference>
<comment type="caution">
    <text evidence="15">The sequence shown here is derived from an EMBL/GenBank/DDBJ whole genome shotgun (WGS) entry which is preliminary data.</text>
</comment>
<evidence type="ECO:0000256" key="12">
    <source>
        <dbReference type="SAM" id="Phobius"/>
    </source>
</evidence>
<keyword evidence="11 12" id="KW-0472">Membrane</keyword>
<dbReference type="GO" id="GO:0004673">
    <property type="term" value="F:protein histidine kinase activity"/>
    <property type="evidence" value="ECO:0007669"/>
    <property type="project" value="UniProtKB-EC"/>
</dbReference>
<evidence type="ECO:0000256" key="2">
    <source>
        <dbReference type="ARBA" id="ARBA00004651"/>
    </source>
</evidence>